<sequence length="119" mass="13341">MRKARLSDRTRLLHMLDAAKRIRELSLHVDLAALAPEDTTALAVVRLLEILGEAAKGLSPELQGRYPHVPWRSIAGLRNRLIHEYFDVDMEIVAAIAQKDIPVLIQQLEAILAEEEKGS</sequence>
<evidence type="ECO:0000313" key="18">
    <source>
        <dbReference type="Proteomes" id="UP000288082"/>
    </source>
</evidence>
<evidence type="ECO:0000313" key="10">
    <source>
        <dbReference type="EMBL" id="RTH30690.1"/>
    </source>
</evidence>
<dbReference type="AlphaFoldDB" id="A0A0N0IQZ3"/>
<organism evidence="7 13">
    <name type="scientific">Thermus scotoductus</name>
    <dbReference type="NCBI Taxonomy" id="37636"/>
    <lineage>
        <taxon>Bacteria</taxon>
        <taxon>Thermotogati</taxon>
        <taxon>Deinococcota</taxon>
        <taxon>Deinococci</taxon>
        <taxon>Thermales</taxon>
        <taxon>Thermaceae</taxon>
        <taxon>Thermus</taxon>
    </lineage>
</organism>
<dbReference type="InterPro" id="IPR051813">
    <property type="entry name" value="HepT_RNase_toxin"/>
</dbReference>
<dbReference type="InterPro" id="IPR037038">
    <property type="entry name" value="HepT-like_sf"/>
</dbReference>
<evidence type="ECO:0000313" key="9">
    <source>
        <dbReference type="EMBL" id="RTH01725.1"/>
    </source>
</evidence>
<dbReference type="Proteomes" id="UP000286910">
    <property type="component" value="Unassembled WGS sequence"/>
</dbReference>
<evidence type="ECO:0000313" key="16">
    <source>
        <dbReference type="Proteomes" id="UP000287962"/>
    </source>
</evidence>
<dbReference type="Proteomes" id="UP000286928">
    <property type="component" value="Unassembled WGS sequence"/>
</dbReference>
<evidence type="ECO:0000256" key="5">
    <source>
        <dbReference type="ARBA" id="ARBA00022801"/>
    </source>
</evidence>
<keyword evidence="3" id="KW-0540">Nuclease</keyword>
<dbReference type="Gene3D" id="1.20.120.580">
    <property type="entry name" value="bsu32300-like"/>
    <property type="match status" value="1"/>
</dbReference>
<evidence type="ECO:0000313" key="15">
    <source>
        <dbReference type="Proteomes" id="UP000286928"/>
    </source>
</evidence>
<dbReference type="EMBL" id="PEMN01000345">
    <property type="protein sequence ID" value="RTI14777.1"/>
    <property type="molecule type" value="Genomic_DNA"/>
</dbReference>
<proteinExistence type="inferred from homology"/>
<evidence type="ECO:0000313" key="13">
    <source>
        <dbReference type="Proteomes" id="UP000053099"/>
    </source>
</evidence>
<keyword evidence="2" id="KW-1277">Toxin-antitoxin system</keyword>
<keyword evidence="1" id="KW-0597">Phosphoprotein</keyword>
<evidence type="ECO:0000313" key="8">
    <source>
        <dbReference type="EMBL" id="RTH00553.1"/>
    </source>
</evidence>
<dbReference type="Proteomes" id="UP000287962">
    <property type="component" value="Unassembled WGS sequence"/>
</dbReference>
<dbReference type="GO" id="GO:0110001">
    <property type="term" value="C:toxin-antitoxin complex"/>
    <property type="evidence" value="ECO:0007669"/>
    <property type="project" value="InterPro"/>
</dbReference>
<dbReference type="Proteomes" id="UP000288073">
    <property type="component" value="Unassembled WGS sequence"/>
</dbReference>
<evidence type="ECO:0000256" key="4">
    <source>
        <dbReference type="ARBA" id="ARBA00022741"/>
    </source>
</evidence>
<dbReference type="EMBL" id="PELR01000390">
    <property type="protein sequence ID" value="RTH00553.1"/>
    <property type="molecule type" value="Genomic_DNA"/>
</dbReference>
<dbReference type="RefSeq" id="WP_038030453.1">
    <property type="nucleotide sequence ID" value="NZ_PELM01000321.1"/>
</dbReference>
<dbReference type="EMBL" id="PEMD01000288">
    <property type="protein sequence ID" value="RTH30690.1"/>
    <property type="molecule type" value="Genomic_DNA"/>
</dbReference>
<dbReference type="PANTHER" id="PTHR34139">
    <property type="entry name" value="UPF0331 PROTEIN MJ0127"/>
    <property type="match status" value="1"/>
</dbReference>
<keyword evidence="16" id="KW-1185">Reference proteome</keyword>
<keyword evidence="5" id="KW-0378">Hydrolase</keyword>
<reference evidence="7 13" key="1">
    <citation type="submission" date="2015-09" db="EMBL/GenBank/DDBJ databases">
        <title>Draft genome sequence of Thermus scotoductus strain K1 isolated from a geothermal spring in Nagorno-Karabakh, Armenia.</title>
        <authorList>
            <person name="Saghatelyan A."/>
            <person name="Poghosyan L."/>
            <person name="Panosyan H."/>
            <person name="Birkeland N.-K."/>
        </authorList>
    </citation>
    <scope>NUCLEOTIDE SEQUENCE [LARGE SCALE GENOMIC DNA]</scope>
    <source>
        <strain evidence="7 13">K1</strain>
    </source>
</reference>
<protein>
    <submittedName>
        <fullName evidence="8">DUF86 domain-containing protein</fullName>
    </submittedName>
    <submittedName>
        <fullName evidence="7">Nucleotidyltransferase</fullName>
    </submittedName>
</protein>
<evidence type="ECO:0000313" key="11">
    <source>
        <dbReference type="EMBL" id="RTI09007.1"/>
    </source>
</evidence>
<evidence type="ECO:0000313" key="7">
    <source>
        <dbReference type="EMBL" id="KPD32206.1"/>
    </source>
</evidence>
<comment type="similarity">
    <text evidence="6">Belongs to the HepT RNase toxin family.</text>
</comment>
<evidence type="ECO:0000313" key="17">
    <source>
        <dbReference type="Proteomes" id="UP000288073"/>
    </source>
</evidence>
<evidence type="ECO:0000313" key="12">
    <source>
        <dbReference type="EMBL" id="RTI14777.1"/>
    </source>
</evidence>
<dbReference type="InterPro" id="IPR008201">
    <property type="entry name" value="HepT-like"/>
</dbReference>
<dbReference type="Pfam" id="PF01934">
    <property type="entry name" value="HepT-like"/>
    <property type="match status" value="1"/>
</dbReference>
<gene>
    <name evidence="7" type="ORF">AN926_05430</name>
    <name evidence="12" type="ORF">CSW23_09740</name>
    <name evidence="11" type="ORF">CSW25_02940</name>
    <name evidence="10" type="ORF">CSW33_09675</name>
    <name evidence="8" type="ORF">CSW45_13255</name>
    <name evidence="9" type="ORF">CSW50_09015</name>
</gene>
<dbReference type="GO" id="GO:0004540">
    <property type="term" value="F:RNA nuclease activity"/>
    <property type="evidence" value="ECO:0007669"/>
    <property type="project" value="InterPro"/>
</dbReference>
<evidence type="ECO:0000256" key="1">
    <source>
        <dbReference type="ARBA" id="ARBA00022553"/>
    </source>
</evidence>
<evidence type="ECO:0000256" key="2">
    <source>
        <dbReference type="ARBA" id="ARBA00022649"/>
    </source>
</evidence>
<dbReference type="EMBL" id="LJJR01000012">
    <property type="protein sequence ID" value="KPD32206.1"/>
    <property type="molecule type" value="Genomic_DNA"/>
</dbReference>
<dbReference type="GO" id="GO:0000166">
    <property type="term" value="F:nucleotide binding"/>
    <property type="evidence" value="ECO:0007669"/>
    <property type="project" value="UniProtKB-KW"/>
</dbReference>
<reference evidence="14 15" key="3">
    <citation type="journal article" date="2019" name="Extremophiles">
        <title>Biogeography of thermophiles and predominance of Thermus scotoductus in domestic water heaters.</title>
        <authorList>
            <person name="Wilpiszeski R.L."/>
            <person name="Zhang Z."/>
            <person name="House C.H."/>
        </authorList>
    </citation>
    <scope>NUCLEOTIDE SEQUENCE [LARGE SCALE GENOMIC DNA]</scope>
    <source>
        <strain evidence="12 17">10_S10</strain>
        <strain evidence="11 16">12_S12</strain>
        <strain evidence="10 15">20_S20</strain>
        <strain evidence="8 14">32_S32</strain>
        <strain evidence="9 18">38_S38</strain>
    </source>
</reference>
<evidence type="ECO:0000256" key="6">
    <source>
        <dbReference type="ARBA" id="ARBA00024207"/>
    </source>
</evidence>
<name>A0A0N0IQZ3_THESC</name>
<dbReference type="PATRIC" id="fig|37636.3.peg.148"/>
<dbReference type="EMBL" id="PEML01000060">
    <property type="protein sequence ID" value="RTI09007.1"/>
    <property type="molecule type" value="Genomic_DNA"/>
</dbReference>
<dbReference type="Proteomes" id="UP000288082">
    <property type="component" value="Unassembled WGS sequence"/>
</dbReference>
<dbReference type="PANTHER" id="PTHR34139:SF1">
    <property type="entry name" value="RNASE MJ1380-RELATED"/>
    <property type="match status" value="1"/>
</dbReference>
<reference evidence="11" key="2">
    <citation type="submission" date="2017-10" db="EMBL/GenBank/DDBJ databases">
        <authorList>
            <person name="Wilpiszeski R.L."/>
            <person name="Zhidan Z."/>
            <person name="House C.H."/>
        </authorList>
    </citation>
    <scope>NUCLEOTIDE SEQUENCE</scope>
    <source>
        <strain evidence="11">12_S12</strain>
    </source>
</reference>
<comment type="caution">
    <text evidence="7">The sequence shown here is derived from an EMBL/GenBank/DDBJ whole genome shotgun (WGS) entry which is preliminary data.</text>
</comment>
<accession>A0A0N0IQZ3</accession>
<dbReference type="EMBL" id="PELM01000321">
    <property type="protein sequence ID" value="RTH01725.1"/>
    <property type="molecule type" value="Genomic_DNA"/>
</dbReference>
<evidence type="ECO:0000256" key="3">
    <source>
        <dbReference type="ARBA" id="ARBA00022722"/>
    </source>
</evidence>
<dbReference type="GO" id="GO:0016740">
    <property type="term" value="F:transferase activity"/>
    <property type="evidence" value="ECO:0007669"/>
    <property type="project" value="UniProtKB-KW"/>
</dbReference>
<keyword evidence="4" id="KW-0547">Nucleotide-binding</keyword>
<evidence type="ECO:0000313" key="14">
    <source>
        <dbReference type="Proteomes" id="UP000286910"/>
    </source>
</evidence>
<keyword evidence="7" id="KW-0808">Transferase</keyword>
<dbReference type="GO" id="GO:0016787">
    <property type="term" value="F:hydrolase activity"/>
    <property type="evidence" value="ECO:0007669"/>
    <property type="project" value="UniProtKB-KW"/>
</dbReference>
<dbReference type="Proteomes" id="UP000053099">
    <property type="component" value="Unassembled WGS sequence"/>
</dbReference>